<organism evidence="12 13">
    <name type="scientific">Nocardia aurea</name>
    <dbReference type="NCBI Taxonomy" id="2144174"/>
    <lineage>
        <taxon>Bacteria</taxon>
        <taxon>Bacillati</taxon>
        <taxon>Actinomycetota</taxon>
        <taxon>Actinomycetes</taxon>
        <taxon>Mycobacteriales</taxon>
        <taxon>Nocardiaceae</taxon>
        <taxon>Nocardia</taxon>
    </lineage>
</organism>
<evidence type="ECO:0000256" key="6">
    <source>
        <dbReference type="ARBA" id="ARBA00023002"/>
    </source>
</evidence>
<dbReference type="Pfam" id="PF02770">
    <property type="entry name" value="Acyl-CoA_dh_M"/>
    <property type="match status" value="1"/>
</dbReference>
<evidence type="ECO:0000313" key="12">
    <source>
        <dbReference type="EMBL" id="MEV0706673.1"/>
    </source>
</evidence>
<evidence type="ECO:0000256" key="3">
    <source>
        <dbReference type="ARBA" id="ARBA00022630"/>
    </source>
</evidence>
<accession>A0ABV3FMM8</accession>
<dbReference type="EMBL" id="JBFAKC010000002">
    <property type="protein sequence ID" value="MEV0706673.1"/>
    <property type="molecule type" value="Genomic_DNA"/>
</dbReference>
<dbReference type="Gene3D" id="1.10.540.10">
    <property type="entry name" value="Acyl-CoA dehydrogenase/oxidase, N-terminal domain"/>
    <property type="match status" value="1"/>
</dbReference>
<dbReference type="SUPFAM" id="SSF56645">
    <property type="entry name" value="Acyl-CoA dehydrogenase NM domain-like"/>
    <property type="match status" value="1"/>
</dbReference>
<keyword evidence="13" id="KW-1185">Reference proteome</keyword>
<feature type="domain" description="Acyl-CoA dehydrogenase/oxidase N-terminal" evidence="10">
    <location>
        <begin position="78"/>
        <end position="165"/>
    </location>
</feature>
<evidence type="ECO:0000259" key="9">
    <source>
        <dbReference type="Pfam" id="PF02770"/>
    </source>
</evidence>
<feature type="domain" description="ACAD9/ACADV-like C-terminal" evidence="11">
    <location>
        <begin position="514"/>
        <end position="590"/>
    </location>
</feature>
<dbReference type="PANTHER" id="PTHR48083">
    <property type="entry name" value="MEDIUM-CHAIN SPECIFIC ACYL-COA DEHYDROGENASE, MITOCHONDRIAL-RELATED"/>
    <property type="match status" value="1"/>
</dbReference>
<evidence type="ECO:0000259" key="8">
    <source>
        <dbReference type="Pfam" id="PF00441"/>
    </source>
</evidence>
<dbReference type="InterPro" id="IPR036250">
    <property type="entry name" value="AcylCo_DH-like_C"/>
</dbReference>
<dbReference type="InterPro" id="IPR009075">
    <property type="entry name" value="AcylCo_DH/oxidase_C"/>
</dbReference>
<dbReference type="Pfam" id="PF21343">
    <property type="entry name" value="ACAD9-ACADV_C"/>
    <property type="match status" value="1"/>
</dbReference>
<comment type="similarity">
    <text evidence="2 7">Belongs to the acyl-CoA dehydrogenase family.</text>
</comment>
<dbReference type="Pfam" id="PF02771">
    <property type="entry name" value="Acyl-CoA_dh_N"/>
    <property type="match status" value="1"/>
</dbReference>
<dbReference type="InterPro" id="IPR050741">
    <property type="entry name" value="Acyl-CoA_dehydrogenase"/>
</dbReference>
<feature type="domain" description="Acyl-CoA dehydrogenase/oxidase C-terminal" evidence="8">
    <location>
        <begin position="279"/>
        <end position="438"/>
    </location>
</feature>
<evidence type="ECO:0000256" key="7">
    <source>
        <dbReference type="RuleBase" id="RU362125"/>
    </source>
</evidence>
<keyword evidence="5" id="KW-0809">Transit peptide</keyword>
<dbReference type="InterPro" id="IPR049448">
    <property type="entry name" value="ACAD9/ACADV-like_C"/>
</dbReference>
<evidence type="ECO:0000313" key="13">
    <source>
        <dbReference type="Proteomes" id="UP001551695"/>
    </source>
</evidence>
<dbReference type="Gene3D" id="1.20.140.10">
    <property type="entry name" value="Butyryl-CoA Dehydrogenase, subunit A, domain 3"/>
    <property type="match status" value="2"/>
</dbReference>
<dbReference type="SUPFAM" id="SSF47203">
    <property type="entry name" value="Acyl-CoA dehydrogenase C-terminal domain-like"/>
    <property type="match status" value="1"/>
</dbReference>
<dbReference type="PANTHER" id="PTHR48083:SF31">
    <property type="entry name" value="ACYL-COA DEHYDROGENASE FADE10-RELATED"/>
    <property type="match status" value="1"/>
</dbReference>
<dbReference type="InterPro" id="IPR009100">
    <property type="entry name" value="AcylCoA_DH/oxidase_NM_dom_sf"/>
</dbReference>
<evidence type="ECO:0000259" key="11">
    <source>
        <dbReference type="Pfam" id="PF21343"/>
    </source>
</evidence>
<evidence type="ECO:0000256" key="2">
    <source>
        <dbReference type="ARBA" id="ARBA00009347"/>
    </source>
</evidence>
<reference evidence="12 13" key="1">
    <citation type="submission" date="2024-06" db="EMBL/GenBank/DDBJ databases">
        <title>The Natural Products Discovery Center: Release of the First 8490 Sequenced Strains for Exploring Actinobacteria Biosynthetic Diversity.</title>
        <authorList>
            <person name="Kalkreuter E."/>
            <person name="Kautsar S.A."/>
            <person name="Yang D."/>
            <person name="Bader C.D."/>
            <person name="Teijaro C.N."/>
            <person name="Fluegel L."/>
            <person name="Davis C.M."/>
            <person name="Simpson J.R."/>
            <person name="Lauterbach L."/>
            <person name="Steele A.D."/>
            <person name="Gui C."/>
            <person name="Meng S."/>
            <person name="Li G."/>
            <person name="Viehrig K."/>
            <person name="Ye F."/>
            <person name="Su P."/>
            <person name="Kiefer A.F."/>
            <person name="Nichols A."/>
            <person name="Cepeda A.J."/>
            <person name="Yan W."/>
            <person name="Fan B."/>
            <person name="Jiang Y."/>
            <person name="Adhikari A."/>
            <person name="Zheng C.-J."/>
            <person name="Schuster L."/>
            <person name="Cowan T.M."/>
            <person name="Smanski M.J."/>
            <person name="Chevrette M.G."/>
            <person name="De Carvalho L.P.S."/>
            <person name="Shen B."/>
        </authorList>
    </citation>
    <scope>NUCLEOTIDE SEQUENCE [LARGE SCALE GENOMIC DNA]</scope>
    <source>
        <strain evidence="12 13">NPDC050403</strain>
    </source>
</reference>
<dbReference type="Pfam" id="PF00441">
    <property type="entry name" value="Acyl-CoA_dh_1"/>
    <property type="match status" value="1"/>
</dbReference>
<dbReference type="InterPro" id="IPR046373">
    <property type="entry name" value="Acyl-CoA_Oxase/DH_mid-dom_sf"/>
</dbReference>
<keyword evidence="3 7" id="KW-0285">Flavoprotein</keyword>
<dbReference type="Gene3D" id="2.40.110.10">
    <property type="entry name" value="Butyryl-CoA Dehydrogenase, subunit A, domain 2"/>
    <property type="match status" value="1"/>
</dbReference>
<evidence type="ECO:0000256" key="4">
    <source>
        <dbReference type="ARBA" id="ARBA00022827"/>
    </source>
</evidence>
<proteinExistence type="inferred from homology"/>
<evidence type="ECO:0000256" key="1">
    <source>
        <dbReference type="ARBA" id="ARBA00001974"/>
    </source>
</evidence>
<evidence type="ECO:0000256" key="5">
    <source>
        <dbReference type="ARBA" id="ARBA00022946"/>
    </source>
</evidence>
<feature type="domain" description="Acyl-CoA oxidase/dehydrogenase middle" evidence="9">
    <location>
        <begin position="169"/>
        <end position="264"/>
    </location>
</feature>
<evidence type="ECO:0000259" key="10">
    <source>
        <dbReference type="Pfam" id="PF02771"/>
    </source>
</evidence>
<comment type="cofactor">
    <cofactor evidence="1 7">
        <name>FAD</name>
        <dbReference type="ChEBI" id="CHEBI:57692"/>
    </cofactor>
</comment>
<dbReference type="InterPro" id="IPR006091">
    <property type="entry name" value="Acyl-CoA_Oxase/DH_mid-dom"/>
</dbReference>
<protein>
    <submittedName>
        <fullName evidence="12">Acyl-CoA dehydrogenase family protein</fullName>
    </submittedName>
</protein>
<comment type="caution">
    <text evidence="12">The sequence shown here is derived from an EMBL/GenBank/DDBJ whole genome shotgun (WGS) entry which is preliminary data.</text>
</comment>
<sequence length="654" mass="70563">MTTAAKVDATEEQARALVEESRETSWAKPSFAKEMFLGRFRLDLIHPYPHPDAADAAKTAAYLARLRPFCESIDGAVIEEQGRILDEYVRGLAELGCFGLKIPESYGGQGLSQVGYNRALMLVGCAHPSLGVLLSAHQSIGVPEPLKLAGTDEQKAEFLPRCAAGAVSAFLLTEPDVGSDPARMASTATPTEDGQAYELDGVKLWTTNGVVAELLVVMARVPKSEGHRGGISAFVVEASSPGITVERRNAFMGLRGIENGVTRMHRVRVPKANLIGREGDGLKIALTTLNAGRLAIPAMCTAAAKWSLTIARQWSAARVQWGRPVGEHAAVAEKISYIAATTYALEAVLDLSATMCDEGRNDIRIEAALAKLWASEMSCRIADELVQIRGGRGYETAASLAARGERAVAAEQMVRDLRINRIFEGSSEIMRLLVAREMADAHMAAAGALVERDAQFKDKAKAAVGAGGFYAKWFPQLAVGAGTVPAGYGEFGPLARHLRFVERSSRKQARALMYAMARWQAGLEYRQNFLGRIVDIAAELFAMSAVCVRAESQRSAGSPDATAAAELADVFCRQSRLRVRALFDALWDNTDDDDRAVAHGVLDGRYTWLEDGIFDPSEGTGPWIAEWQTGPSTEPNLLRPFLAHTGSPDADSTI</sequence>
<dbReference type="Proteomes" id="UP001551695">
    <property type="component" value="Unassembled WGS sequence"/>
</dbReference>
<keyword evidence="4 7" id="KW-0274">FAD</keyword>
<dbReference type="InterPro" id="IPR037069">
    <property type="entry name" value="AcylCoA_DH/ox_N_sf"/>
</dbReference>
<keyword evidence="6 7" id="KW-0560">Oxidoreductase</keyword>
<dbReference type="RefSeq" id="WP_357780070.1">
    <property type="nucleotide sequence ID" value="NZ_JBFAKC010000002.1"/>
</dbReference>
<dbReference type="InterPro" id="IPR013786">
    <property type="entry name" value="AcylCoA_DH/ox_N"/>
</dbReference>
<gene>
    <name evidence="12" type="ORF">AB0I48_03825</name>
</gene>
<name>A0ABV3FMM8_9NOCA</name>